<feature type="transmembrane region" description="Helical" evidence="1">
    <location>
        <begin position="124"/>
        <end position="145"/>
    </location>
</feature>
<evidence type="ECO:0000256" key="1">
    <source>
        <dbReference type="SAM" id="Phobius"/>
    </source>
</evidence>
<keyword evidence="1" id="KW-0472">Membrane</keyword>
<accession>A0A4P9ZVW8</accession>
<reference evidence="3" key="1">
    <citation type="journal article" date="2018" name="Nat. Microbiol.">
        <title>Leveraging single-cell genomics to expand the fungal tree of life.</title>
        <authorList>
            <person name="Ahrendt S.R."/>
            <person name="Quandt C.A."/>
            <person name="Ciobanu D."/>
            <person name="Clum A."/>
            <person name="Salamov A."/>
            <person name="Andreopoulos B."/>
            <person name="Cheng J.F."/>
            <person name="Woyke T."/>
            <person name="Pelin A."/>
            <person name="Henrissat B."/>
            <person name="Reynolds N.K."/>
            <person name="Benny G.L."/>
            <person name="Smith M.E."/>
            <person name="James T.Y."/>
            <person name="Grigoriev I.V."/>
        </authorList>
    </citation>
    <scope>NUCLEOTIDE SEQUENCE [LARGE SCALE GENOMIC DNA]</scope>
    <source>
        <strain evidence="3">RSA 468</strain>
    </source>
</reference>
<feature type="transmembrane region" description="Helical" evidence="1">
    <location>
        <begin position="17"/>
        <end position="37"/>
    </location>
</feature>
<evidence type="ECO:0000313" key="2">
    <source>
        <dbReference type="EMBL" id="RKP37765.1"/>
    </source>
</evidence>
<name>A0A4P9ZVW8_9FUNG</name>
<gene>
    <name evidence="2" type="ORF">BJ085DRAFT_41564</name>
</gene>
<feature type="transmembrane region" description="Helical" evidence="1">
    <location>
        <begin position="49"/>
        <end position="68"/>
    </location>
</feature>
<feature type="transmembrane region" description="Helical" evidence="1">
    <location>
        <begin position="364"/>
        <end position="384"/>
    </location>
</feature>
<dbReference type="EMBL" id="ML002449">
    <property type="protein sequence ID" value="RKP37765.1"/>
    <property type="molecule type" value="Genomic_DNA"/>
</dbReference>
<dbReference type="AlphaFoldDB" id="A0A4P9ZVW8"/>
<organism evidence="2 3">
    <name type="scientific">Dimargaris cristalligena</name>
    <dbReference type="NCBI Taxonomy" id="215637"/>
    <lineage>
        <taxon>Eukaryota</taxon>
        <taxon>Fungi</taxon>
        <taxon>Fungi incertae sedis</taxon>
        <taxon>Zoopagomycota</taxon>
        <taxon>Kickxellomycotina</taxon>
        <taxon>Dimargaritomycetes</taxon>
        <taxon>Dimargaritales</taxon>
        <taxon>Dimargaritaceae</taxon>
        <taxon>Dimargaris</taxon>
    </lineage>
</organism>
<protein>
    <submittedName>
        <fullName evidence="2">Uncharacterized protein</fullName>
    </submittedName>
</protein>
<keyword evidence="1" id="KW-0812">Transmembrane</keyword>
<feature type="transmembrane region" description="Helical" evidence="1">
    <location>
        <begin position="330"/>
        <end position="349"/>
    </location>
</feature>
<keyword evidence="1" id="KW-1133">Transmembrane helix</keyword>
<feature type="transmembrane region" description="Helical" evidence="1">
    <location>
        <begin position="222"/>
        <end position="246"/>
    </location>
</feature>
<dbReference type="Proteomes" id="UP000268162">
    <property type="component" value="Unassembled WGS sequence"/>
</dbReference>
<keyword evidence="3" id="KW-1185">Reference proteome</keyword>
<evidence type="ECO:0000313" key="3">
    <source>
        <dbReference type="Proteomes" id="UP000268162"/>
    </source>
</evidence>
<feature type="transmembrane region" description="Helical" evidence="1">
    <location>
        <begin position="175"/>
        <end position="202"/>
    </location>
</feature>
<sequence length="660" mass="71974">MPAAVAQFGLYISVTRILSSLSVLASLGIVGLGVFLLNWKYRQVNHASFRFAILIAITDVILAVFQLLNTAVLPAPLPTAAGIPSGINPLESSINVLGLQPAFHAFGASESEVLNQSTRGATLFIAWGTHFATLASIFAIIAFIVQSHYELNLVNVHLDAANKLLRLNKQFERGCLVGSVGLAALFSLVPVILYLAGATSVAGPSASIVLFTDHEITLASALYWSFLGIWILFGVLFAAYALGWAIQFLLRYQSRQVTSLRQTVTEPSNVLPSPSLCSAANSFDRYRDYSYKFCIRYQARQSVLNGLLSPLSPFPLATVDFVPRRTIFRAVLSVTFYAISLAICYLPFISNDLLAYSGRSSPDLIWSSGVILCCQGLLHALAFFTSPTPYAVLASYRADVYEKQRAREQAIRHGLLLCDDIIASPRSQNLRGQLSPISSITSDHTICCQSPAYLNRKSPIPIFNSSRSLVSLESLQDSLRHHRIKDVSLTRCHSLDTGISASVASQSTMSNASIQSLPNSWSASTTRSTPVKVDSLLVRSTNINALPVAPPIGIISTTSARKPSLSNRVMEWFVLRGQQEAPAAPRTIPVLTRHSRPVFDTTIAGRLSSARHNDLALMNGLHDFVETCNVNGFGFGFTVPYRSAWETRSSYYDQTTTIIA</sequence>
<proteinExistence type="predicted"/>